<sequence>MADDSVDTSLLNNGIIFCQNPVDGELDYYWDNEAEICCPSLMPDNNVIIEQFSGDSMDLEEKCFQNMANLLNKRDHDNVARNELLSYKESDKKFSFEENDVDMDEVALDDLIKKMTDTLNDNNQELKEREEPKEPEEPEEPEEPAEEPEDPPSPTSPRDPERDGPVLSEEEEDTEEGGIHRLEHDPVFQDEAGLMYGDDSRGEIWPDDEGMDPMENQ</sequence>
<dbReference type="EMBL" id="LLXL01000006">
    <property type="protein sequence ID" value="PKK80757.1"/>
    <property type="molecule type" value="Genomic_DNA"/>
</dbReference>
<dbReference type="VEuPathDB" id="FungiDB:RhiirFUN_020164"/>
<dbReference type="VEuPathDB" id="FungiDB:FUN_013306"/>
<evidence type="ECO:0000256" key="1">
    <source>
        <dbReference type="SAM" id="MobiDB-lite"/>
    </source>
</evidence>
<feature type="compositionally biased region" description="Acidic residues" evidence="1">
    <location>
        <begin position="133"/>
        <end position="150"/>
    </location>
</feature>
<dbReference type="Proteomes" id="UP000233469">
    <property type="component" value="Unassembled WGS sequence"/>
</dbReference>
<evidence type="ECO:0000313" key="3">
    <source>
        <dbReference type="Proteomes" id="UP000233469"/>
    </source>
</evidence>
<reference evidence="2 3" key="1">
    <citation type="submission" date="2016-04" db="EMBL/GenBank/DDBJ databases">
        <title>Genome analyses suggest a sexual origin of heterokaryosis in a supposedly ancient asexual fungus.</title>
        <authorList>
            <person name="Ropars J."/>
            <person name="Sedzielewska K."/>
            <person name="Noel J."/>
            <person name="Charron P."/>
            <person name="Farinelli L."/>
            <person name="Marton T."/>
            <person name="Kruger M."/>
            <person name="Pelin A."/>
            <person name="Brachmann A."/>
            <person name="Corradi N."/>
        </authorList>
    </citation>
    <scope>NUCLEOTIDE SEQUENCE [LARGE SCALE GENOMIC DNA]</scope>
    <source>
        <strain evidence="2 3">C2</strain>
    </source>
</reference>
<name>A0A2N1P3I6_9GLOM</name>
<comment type="caution">
    <text evidence="2">The sequence shown here is derived from an EMBL/GenBank/DDBJ whole genome shotgun (WGS) entry which is preliminary data.</text>
</comment>
<dbReference type="VEuPathDB" id="FungiDB:RhiirA1_530995"/>
<proteinExistence type="predicted"/>
<organism evidence="2 3">
    <name type="scientific">Rhizophagus irregularis</name>
    <dbReference type="NCBI Taxonomy" id="588596"/>
    <lineage>
        <taxon>Eukaryota</taxon>
        <taxon>Fungi</taxon>
        <taxon>Fungi incertae sedis</taxon>
        <taxon>Mucoromycota</taxon>
        <taxon>Glomeromycotina</taxon>
        <taxon>Glomeromycetes</taxon>
        <taxon>Glomerales</taxon>
        <taxon>Glomeraceae</taxon>
        <taxon>Rhizophagus</taxon>
    </lineage>
</organism>
<evidence type="ECO:0000313" key="2">
    <source>
        <dbReference type="EMBL" id="PKK80757.1"/>
    </source>
</evidence>
<accession>A0A2N1P3I6</accession>
<feature type="compositionally biased region" description="Basic and acidic residues" evidence="1">
    <location>
        <begin position="177"/>
        <end position="187"/>
    </location>
</feature>
<feature type="compositionally biased region" description="Acidic residues" evidence="1">
    <location>
        <begin position="205"/>
        <end position="217"/>
    </location>
</feature>
<protein>
    <submittedName>
        <fullName evidence="2">Uncharacterized protein</fullName>
    </submittedName>
</protein>
<reference evidence="2 3" key="2">
    <citation type="submission" date="2017-10" db="EMBL/GenBank/DDBJ databases">
        <title>Extensive intraspecific genome diversity in a model arbuscular mycorrhizal fungus.</title>
        <authorList>
            <person name="Chen E.C.H."/>
            <person name="Morin E."/>
            <person name="Baudet D."/>
            <person name="Noel J."/>
            <person name="Ndikumana S."/>
            <person name="Charron P."/>
            <person name="St-Onge C."/>
            <person name="Giorgi J."/>
            <person name="Grigoriev I.V."/>
            <person name="Roux C."/>
            <person name="Martin F.M."/>
            <person name="Corradi N."/>
        </authorList>
    </citation>
    <scope>NUCLEOTIDE SEQUENCE [LARGE SCALE GENOMIC DNA]</scope>
    <source>
        <strain evidence="2 3">C2</strain>
    </source>
</reference>
<feature type="region of interest" description="Disordered" evidence="1">
    <location>
        <begin position="121"/>
        <end position="217"/>
    </location>
</feature>
<dbReference type="AlphaFoldDB" id="A0A2N1P3I6"/>
<gene>
    <name evidence="2" type="ORF">RhiirC2_859652</name>
</gene>